<protein>
    <submittedName>
        <fullName evidence="5">Glycosyltransferase family 2 protein</fullName>
    </submittedName>
</protein>
<dbReference type="AlphaFoldDB" id="A0AB39WLJ8"/>
<dbReference type="GO" id="GO:0016757">
    <property type="term" value="F:glycosyltransferase activity"/>
    <property type="evidence" value="ECO:0007669"/>
    <property type="project" value="UniProtKB-KW"/>
</dbReference>
<evidence type="ECO:0000313" key="5">
    <source>
        <dbReference type="EMBL" id="XDV02338.1"/>
    </source>
</evidence>
<dbReference type="PANTHER" id="PTHR43685:SF5">
    <property type="entry name" value="GLYCOSYLTRANSFERASE EPSE-RELATED"/>
    <property type="match status" value="1"/>
</dbReference>
<keyword evidence="2" id="KW-0328">Glycosyltransferase</keyword>
<dbReference type="PANTHER" id="PTHR43685">
    <property type="entry name" value="GLYCOSYLTRANSFERASE"/>
    <property type="match status" value="1"/>
</dbReference>
<proteinExistence type="inferred from homology"/>
<dbReference type="InterPro" id="IPR029044">
    <property type="entry name" value="Nucleotide-diphossugar_trans"/>
</dbReference>
<dbReference type="EMBL" id="CP165627">
    <property type="protein sequence ID" value="XDV02338.1"/>
    <property type="molecule type" value="Genomic_DNA"/>
</dbReference>
<dbReference type="SUPFAM" id="SSF53448">
    <property type="entry name" value="Nucleotide-diphospho-sugar transferases"/>
    <property type="match status" value="1"/>
</dbReference>
<evidence type="ECO:0000259" key="4">
    <source>
        <dbReference type="Pfam" id="PF00535"/>
    </source>
</evidence>
<gene>
    <name evidence="5" type="ORF">AB3G32_01455</name>
</gene>
<accession>A0AB39WLJ8</accession>
<dbReference type="RefSeq" id="WP_369765626.1">
    <property type="nucleotide sequence ID" value="NZ_CP165627.1"/>
</dbReference>
<comment type="similarity">
    <text evidence="1">Belongs to the glycosyltransferase 2 family.</text>
</comment>
<evidence type="ECO:0000256" key="1">
    <source>
        <dbReference type="ARBA" id="ARBA00006739"/>
    </source>
</evidence>
<dbReference type="InterPro" id="IPR001173">
    <property type="entry name" value="Glyco_trans_2-like"/>
</dbReference>
<name>A0AB39WLJ8_9FLAO</name>
<sequence length="339" mass="39629">MKQHKISVIMPIYNCELYIKGAIDSILDQTYNNFELLIIDDASTDKTIELVKGYFDVRINLIEKPINTGLTNSLNHGLKIAKGKYIARMDGDDISHPERFAKQVSFLEGNKEIILCGSWFAIVGSDRIIKLPEYHDEIKLAFLKGNCIAHPSVMMRKKALDKFSIVYDVSKEPAEDYDLWVRLMLNGRLHNLQEVLLDYRIHNNQVSQKQDIKQKQKVFEIKCNLFNLLELVLLPDEHIVLNKVIDNGTNINFYDIHVFKNLQVKLLTSNTRNFFEPIGFKKEILDLETKIIHSYFLKRTRFTPKIYFEYCKIKKTLNFRLNLKTEFKLALKAVVFYKS</sequence>
<organism evidence="5">
    <name type="scientific">Flavobacterium sp. WC2429</name>
    <dbReference type="NCBI Taxonomy" id="3234140"/>
    <lineage>
        <taxon>Bacteria</taxon>
        <taxon>Pseudomonadati</taxon>
        <taxon>Bacteroidota</taxon>
        <taxon>Flavobacteriia</taxon>
        <taxon>Flavobacteriales</taxon>
        <taxon>Flavobacteriaceae</taxon>
        <taxon>Flavobacterium</taxon>
    </lineage>
</organism>
<dbReference type="Gene3D" id="3.90.550.10">
    <property type="entry name" value="Spore Coat Polysaccharide Biosynthesis Protein SpsA, Chain A"/>
    <property type="match status" value="1"/>
</dbReference>
<evidence type="ECO:0000256" key="2">
    <source>
        <dbReference type="ARBA" id="ARBA00022676"/>
    </source>
</evidence>
<reference evidence="5" key="1">
    <citation type="submission" date="2024-07" db="EMBL/GenBank/DDBJ databases">
        <authorList>
            <person name="Biller S.J."/>
        </authorList>
    </citation>
    <scope>NUCLEOTIDE SEQUENCE</scope>
    <source>
        <strain evidence="5">WC2429</strain>
    </source>
</reference>
<dbReference type="InterPro" id="IPR050834">
    <property type="entry name" value="Glycosyltransf_2"/>
</dbReference>
<evidence type="ECO:0000256" key="3">
    <source>
        <dbReference type="ARBA" id="ARBA00022679"/>
    </source>
</evidence>
<feature type="domain" description="Glycosyltransferase 2-like" evidence="4">
    <location>
        <begin position="7"/>
        <end position="160"/>
    </location>
</feature>
<keyword evidence="3" id="KW-0808">Transferase</keyword>
<dbReference type="Pfam" id="PF00535">
    <property type="entry name" value="Glycos_transf_2"/>
    <property type="match status" value="1"/>
</dbReference>